<proteinExistence type="inferred from homology"/>
<dbReference type="GO" id="GO:0004140">
    <property type="term" value="F:dephospho-CoA kinase activity"/>
    <property type="evidence" value="ECO:0007669"/>
    <property type="project" value="InterPro"/>
</dbReference>
<protein>
    <submittedName>
        <fullName evidence="3">Dephospho-CoA kinase</fullName>
        <ecNumber evidence="3">2.7.-.-</ecNumber>
    </submittedName>
</protein>
<dbReference type="SUPFAM" id="SSF52540">
    <property type="entry name" value="P-loop containing nucleoside triphosphate hydrolases"/>
    <property type="match status" value="1"/>
</dbReference>
<dbReference type="GO" id="GO:0005524">
    <property type="term" value="F:ATP binding"/>
    <property type="evidence" value="ECO:0007669"/>
    <property type="project" value="UniProtKB-KW"/>
</dbReference>
<organism evidence="3">
    <name type="scientific">gut metagenome</name>
    <dbReference type="NCBI Taxonomy" id="749906"/>
    <lineage>
        <taxon>unclassified sequences</taxon>
        <taxon>metagenomes</taxon>
        <taxon>organismal metagenomes</taxon>
    </lineage>
</organism>
<name>J9C915_9ZZZZ</name>
<dbReference type="HAMAP" id="MF_00376">
    <property type="entry name" value="Dephospho_CoA_kinase"/>
    <property type="match status" value="1"/>
</dbReference>
<keyword evidence="3" id="KW-0418">Kinase</keyword>
<dbReference type="AlphaFoldDB" id="J9C915"/>
<dbReference type="Gene3D" id="3.40.50.300">
    <property type="entry name" value="P-loop containing nucleotide triphosphate hydrolases"/>
    <property type="match status" value="1"/>
</dbReference>
<dbReference type="Pfam" id="PF01121">
    <property type="entry name" value="CoaE"/>
    <property type="match status" value="1"/>
</dbReference>
<dbReference type="EC" id="2.7.-.-" evidence="3"/>
<dbReference type="PROSITE" id="PS51219">
    <property type="entry name" value="DPCK"/>
    <property type="match status" value="1"/>
</dbReference>
<dbReference type="NCBIfam" id="TIGR00152">
    <property type="entry name" value="dephospho-CoA kinase"/>
    <property type="match status" value="1"/>
</dbReference>
<dbReference type="PANTHER" id="PTHR10695:SF46">
    <property type="entry name" value="BIFUNCTIONAL COENZYME A SYNTHASE-RELATED"/>
    <property type="match status" value="1"/>
</dbReference>
<dbReference type="PANTHER" id="PTHR10695">
    <property type="entry name" value="DEPHOSPHO-COA KINASE-RELATED"/>
    <property type="match status" value="1"/>
</dbReference>
<dbReference type="InterPro" id="IPR027417">
    <property type="entry name" value="P-loop_NTPase"/>
</dbReference>
<keyword evidence="1" id="KW-0547">Nucleotide-binding</keyword>
<dbReference type="CDD" id="cd02022">
    <property type="entry name" value="DPCK"/>
    <property type="match status" value="1"/>
</dbReference>
<sequence>MEKKNDPVPATKIRKIAVTGGIGSGKSFVCRRLEEAGYPIFYCDDEAKRIIRNDAAVKEALVQLVGSEVYDETGRLVKPVLAAFLCRGKAFAAQVDAIVHPRVGAAFEAWAEQQQVPTVFMECALLFESGFDRYVDHTVLVAAPEEVRLQRVMQRDGVSREKALEWMALQMPEEEKAKRADTVIYNDGVREIGPQIRQFVKD</sequence>
<keyword evidence="2" id="KW-0067">ATP-binding</keyword>
<dbReference type="InterPro" id="IPR001977">
    <property type="entry name" value="Depp_CoAkinase"/>
</dbReference>
<keyword evidence="3" id="KW-0808">Transferase</keyword>
<dbReference type="GO" id="GO:0015937">
    <property type="term" value="P:coenzyme A biosynthetic process"/>
    <property type="evidence" value="ECO:0007669"/>
    <property type="project" value="InterPro"/>
</dbReference>
<evidence type="ECO:0000313" key="3">
    <source>
        <dbReference type="EMBL" id="EJW96395.1"/>
    </source>
</evidence>
<dbReference type="EMBL" id="AMCI01005300">
    <property type="protein sequence ID" value="EJW96395.1"/>
    <property type="molecule type" value="Genomic_DNA"/>
</dbReference>
<accession>J9C915</accession>
<comment type="caution">
    <text evidence="3">The sequence shown here is derived from an EMBL/GenBank/DDBJ whole genome shotgun (WGS) entry which is preliminary data.</text>
</comment>
<evidence type="ECO:0000256" key="2">
    <source>
        <dbReference type="ARBA" id="ARBA00022840"/>
    </source>
</evidence>
<reference evidence="3" key="1">
    <citation type="journal article" date="2012" name="PLoS ONE">
        <title>Gene sets for utilization of primary and secondary nutrition supplies in the distal gut of endangered iberian lynx.</title>
        <authorList>
            <person name="Alcaide M."/>
            <person name="Messina E."/>
            <person name="Richter M."/>
            <person name="Bargiela R."/>
            <person name="Peplies J."/>
            <person name="Huws S.A."/>
            <person name="Newbold C.J."/>
            <person name="Golyshin P.N."/>
            <person name="Simon M.A."/>
            <person name="Lopez G."/>
            <person name="Yakimov M.M."/>
            <person name="Ferrer M."/>
        </authorList>
    </citation>
    <scope>NUCLEOTIDE SEQUENCE</scope>
</reference>
<evidence type="ECO:0000256" key="1">
    <source>
        <dbReference type="ARBA" id="ARBA00022741"/>
    </source>
</evidence>
<gene>
    <name evidence="3" type="ORF">EVA_15498</name>
</gene>